<accession>A0ACB9CLY8</accession>
<evidence type="ECO:0000313" key="1">
    <source>
        <dbReference type="EMBL" id="KAI3735117.1"/>
    </source>
</evidence>
<dbReference type="Proteomes" id="UP001055879">
    <property type="component" value="Linkage Group LG04"/>
</dbReference>
<reference evidence="2" key="1">
    <citation type="journal article" date="2022" name="Mol. Ecol. Resour.">
        <title>The genomes of chicory, endive, great burdock and yacon provide insights into Asteraceae palaeo-polyploidization history and plant inulin production.</title>
        <authorList>
            <person name="Fan W."/>
            <person name="Wang S."/>
            <person name="Wang H."/>
            <person name="Wang A."/>
            <person name="Jiang F."/>
            <person name="Liu H."/>
            <person name="Zhao H."/>
            <person name="Xu D."/>
            <person name="Zhang Y."/>
        </authorList>
    </citation>
    <scope>NUCLEOTIDE SEQUENCE [LARGE SCALE GENOMIC DNA]</scope>
    <source>
        <strain evidence="2">cv. Niubang</strain>
    </source>
</reference>
<sequence>MDKDKTSVTLISSIKSNVHSFSSHSEFKFQTHFQVFSPQSLSPPHLRSTHNPVKFKFWADCYHQSRLFFHRFVVCS</sequence>
<proteinExistence type="predicted"/>
<comment type="caution">
    <text evidence="1">The sequence shown here is derived from an EMBL/GenBank/DDBJ whole genome shotgun (WGS) entry which is preliminary data.</text>
</comment>
<protein>
    <submittedName>
        <fullName evidence="1">Uncharacterized protein</fullName>
    </submittedName>
</protein>
<name>A0ACB9CLY8_ARCLA</name>
<gene>
    <name evidence="1" type="ORF">L6452_14605</name>
</gene>
<reference evidence="1 2" key="2">
    <citation type="journal article" date="2022" name="Mol. Ecol. Resour.">
        <title>The genomes of chicory, endive, great burdock and yacon provide insights into Asteraceae paleo-polyploidization history and plant inulin production.</title>
        <authorList>
            <person name="Fan W."/>
            <person name="Wang S."/>
            <person name="Wang H."/>
            <person name="Wang A."/>
            <person name="Jiang F."/>
            <person name="Liu H."/>
            <person name="Zhao H."/>
            <person name="Xu D."/>
            <person name="Zhang Y."/>
        </authorList>
    </citation>
    <scope>NUCLEOTIDE SEQUENCE [LARGE SCALE GENOMIC DNA]</scope>
    <source>
        <strain evidence="2">cv. Niubang</strain>
    </source>
</reference>
<evidence type="ECO:0000313" key="2">
    <source>
        <dbReference type="Proteomes" id="UP001055879"/>
    </source>
</evidence>
<organism evidence="1 2">
    <name type="scientific">Arctium lappa</name>
    <name type="common">Greater burdock</name>
    <name type="synonym">Lappa major</name>
    <dbReference type="NCBI Taxonomy" id="4217"/>
    <lineage>
        <taxon>Eukaryota</taxon>
        <taxon>Viridiplantae</taxon>
        <taxon>Streptophyta</taxon>
        <taxon>Embryophyta</taxon>
        <taxon>Tracheophyta</taxon>
        <taxon>Spermatophyta</taxon>
        <taxon>Magnoliopsida</taxon>
        <taxon>eudicotyledons</taxon>
        <taxon>Gunneridae</taxon>
        <taxon>Pentapetalae</taxon>
        <taxon>asterids</taxon>
        <taxon>campanulids</taxon>
        <taxon>Asterales</taxon>
        <taxon>Asteraceae</taxon>
        <taxon>Carduoideae</taxon>
        <taxon>Cardueae</taxon>
        <taxon>Arctiinae</taxon>
        <taxon>Arctium</taxon>
    </lineage>
</organism>
<dbReference type="EMBL" id="CM042050">
    <property type="protein sequence ID" value="KAI3735117.1"/>
    <property type="molecule type" value="Genomic_DNA"/>
</dbReference>
<keyword evidence="2" id="KW-1185">Reference proteome</keyword>